<dbReference type="EMBL" id="MPUH01000099">
    <property type="protein sequence ID" value="OMJ90608.1"/>
    <property type="molecule type" value="Genomic_DNA"/>
</dbReference>
<keyword evidence="2" id="KW-1185">Reference proteome</keyword>
<evidence type="ECO:0000313" key="1">
    <source>
        <dbReference type="EMBL" id="OMJ90608.1"/>
    </source>
</evidence>
<proteinExistence type="predicted"/>
<dbReference type="OrthoDB" id="10427537at2759"/>
<organism evidence="1 2">
    <name type="scientific">Stentor coeruleus</name>
    <dbReference type="NCBI Taxonomy" id="5963"/>
    <lineage>
        <taxon>Eukaryota</taxon>
        <taxon>Sar</taxon>
        <taxon>Alveolata</taxon>
        <taxon>Ciliophora</taxon>
        <taxon>Postciliodesmatophora</taxon>
        <taxon>Heterotrichea</taxon>
        <taxon>Heterotrichida</taxon>
        <taxon>Stentoridae</taxon>
        <taxon>Stentor</taxon>
    </lineage>
</organism>
<evidence type="ECO:0000313" key="2">
    <source>
        <dbReference type="Proteomes" id="UP000187209"/>
    </source>
</evidence>
<comment type="caution">
    <text evidence="1">The sequence shown here is derived from an EMBL/GenBank/DDBJ whole genome shotgun (WGS) entry which is preliminary data.</text>
</comment>
<name>A0A1R2CNL5_9CILI</name>
<protein>
    <submittedName>
        <fullName evidence="1">Uncharacterized protein</fullName>
    </submittedName>
</protein>
<dbReference type="AlphaFoldDB" id="A0A1R2CNL5"/>
<gene>
    <name evidence="1" type="ORF">SteCoe_7007</name>
</gene>
<reference evidence="1 2" key="1">
    <citation type="submission" date="2016-11" db="EMBL/GenBank/DDBJ databases">
        <title>The macronuclear genome of Stentor coeruleus: a giant cell with tiny introns.</title>
        <authorList>
            <person name="Slabodnick M."/>
            <person name="Ruby J.G."/>
            <person name="Reiff S.B."/>
            <person name="Swart E.C."/>
            <person name="Gosai S."/>
            <person name="Prabakaran S."/>
            <person name="Witkowska E."/>
            <person name="Larue G.E."/>
            <person name="Fisher S."/>
            <person name="Freeman R.M."/>
            <person name="Gunawardena J."/>
            <person name="Chu W."/>
            <person name="Stover N.A."/>
            <person name="Gregory B.D."/>
            <person name="Nowacki M."/>
            <person name="Derisi J."/>
            <person name="Roy S.W."/>
            <person name="Marshall W.F."/>
            <person name="Sood P."/>
        </authorList>
    </citation>
    <scope>NUCLEOTIDE SEQUENCE [LARGE SCALE GENOMIC DNA]</scope>
    <source>
        <strain evidence="1">WM001</strain>
    </source>
</reference>
<accession>A0A1R2CNL5</accession>
<dbReference type="Proteomes" id="UP000187209">
    <property type="component" value="Unassembled WGS sequence"/>
</dbReference>
<sequence>MLHRLFNRGGRWHRPATLDKKDWSSFSFDMDWINLNKLYNLKKFYVEIAPPFSKEASPRVIDMEFLHDDILYYHVKKSWSIFLMWVAITGLYIDWDEFERPGRHFLSDDQNAHDFIKKREGFLT</sequence>